<dbReference type="NCBIfam" id="NF004585">
    <property type="entry name" value="PRK05928.2-2"/>
    <property type="match status" value="1"/>
</dbReference>
<dbReference type="eggNOG" id="COG1587">
    <property type="taxonomic scope" value="Bacteria"/>
</dbReference>
<dbReference type="RefSeq" id="WP_009602392.1">
    <property type="nucleotide sequence ID" value="NZ_AEIU01000089.1"/>
</dbReference>
<dbReference type="Proteomes" id="UP000002943">
    <property type="component" value="Unassembled WGS sequence"/>
</dbReference>
<evidence type="ECO:0000256" key="1">
    <source>
        <dbReference type="ARBA" id="ARBA00004772"/>
    </source>
</evidence>
<keyword evidence="5 9" id="KW-0627">Porphyrin biosynthesis</keyword>
<dbReference type="UniPathway" id="UPA00251">
    <property type="reaction ID" value="UER00320"/>
</dbReference>
<comment type="function">
    <text evidence="6 9">Catalyzes cyclization of the linear tetrapyrrole, hydroxymethylbilane, to the macrocyclic uroporphyrinogen III.</text>
</comment>
<organism evidence="11 12">
    <name type="scientific">Vibrio caribbeanicus ATCC BAA-2122</name>
    <dbReference type="NCBI Taxonomy" id="796620"/>
    <lineage>
        <taxon>Bacteria</taxon>
        <taxon>Pseudomonadati</taxon>
        <taxon>Pseudomonadota</taxon>
        <taxon>Gammaproteobacteria</taxon>
        <taxon>Vibrionales</taxon>
        <taxon>Vibrionaceae</taxon>
        <taxon>Vibrio</taxon>
    </lineage>
</organism>
<dbReference type="AlphaFoldDB" id="E3BMN9"/>
<evidence type="ECO:0000256" key="7">
    <source>
        <dbReference type="ARBA" id="ARBA00040167"/>
    </source>
</evidence>
<dbReference type="CDD" id="cd06578">
    <property type="entry name" value="HemD"/>
    <property type="match status" value="1"/>
</dbReference>
<comment type="catalytic activity">
    <reaction evidence="8 9">
        <text>hydroxymethylbilane = uroporphyrinogen III + H2O</text>
        <dbReference type="Rhea" id="RHEA:18965"/>
        <dbReference type="ChEBI" id="CHEBI:15377"/>
        <dbReference type="ChEBI" id="CHEBI:57308"/>
        <dbReference type="ChEBI" id="CHEBI:57845"/>
        <dbReference type="EC" id="4.2.1.75"/>
    </reaction>
</comment>
<accession>E3BMN9</accession>
<evidence type="ECO:0000313" key="11">
    <source>
        <dbReference type="EMBL" id="EFP95666.1"/>
    </source>
</evidence>
<sequence>MAVLVTRPGEQGLDLCRALSNSGVQSYHLPLIEIQHEQRLDGLCEQMKTVDIILAVSQHAVTAVDNYFEQQKEQWPAKVYFAIGQKTAHALSMASQQKVHCPNINDSEHLLALPQLNNISNQKALILRGNGGRELIYKTLTQRGASVQYHQVYRRQKLAFDADRLIPIWEKNNVSQLVVTSKEQLEHFTSKMTLDQRKWLYQRHLYVPSERIAKLAYQLGFTAITTTFGASNSALLAALQPSQTGQ</sequence>
<dbReference type="InterPro" id="IPR036108">
    <property type="entry name" value="4pyrrol_syn_uPrphyn_synt_sf"/>
</dbReference>
<keyword evidence="12" id="KW-1185">Reference proteome</keyword>
<evidence type="ECO:0000256" key="3">
    <source>
        <dbReference type="ARBA" id="ARBA00013109"/>
    </source>
</evidence>
<dbReference type="EC" id="4.2.1.75" evidence="3 9"/>
<dbReference type="GO" id="GO:0006782">
    <property type="term" value="P:protoporphyrinogen IX biosynthetic process"/>
    <property type="evidence" value="ECO:0007669"/>
    <property type="project" value="UniProtKB-UniRule"/>
</dbReference>
<dbReference type="Gene3D" id="3.40.50.10090">
    <property type="match status" value="2"/>
</dbReference>
<evidence type="ECO:0000259" key="10">
    <source>
        <dbReference type="Pfam" id="PF02602"/>
    </source>
</evidence>
<dbReference type="Pfam" id="PF02602">
    <property type="entry name" value="HEM4"/>
    <property type="match status" value="1"/>
</dbReference>
<proteinExistence type="inferred from homology"/>
<dbReference type="InterPro" id="IPR039793">
    <property type="entry name" value="UROS/Hem4"/>
</dbReference>
<comment type="caution">
    <text evidence="11">The sequence shown here is derived from an EMBL/GenBank/DDBJ whole genome shotgun (WGS) entry which is preliminary data.</text>
</comment>
<evidence type="ECO:0000256" key="4">
    <source>
        <dbReference type="ARBA" id="ARBA00023239"/>
    </source>
</evidence>
<gene>
    <name evidence="11" type="primary">hemD</name>
    <name evidence="11" type="ORF">VIBC2010_05910</name>
</gene>
<feature type="domain" description="Tetrapyrrole biosynthesis uroporphyrinogen III synthase" evidence="10">
    <location>
        <begin position="17"/>
        <end position="227"/>
    </location>
</feature>
<evidence type="ECO:0000256" key="2">
    <source>
        <dbReference type="ARBA" id="ARBA00008133"/>
    </source>
</evidence>
<evidence type="ECO:0000256" key="8">
    <source>
        <dbReference type="ARBA" id="ARBA00048617"/>
    </source>
</evidence>
<keyword evidence="4 9" id="KW-0456">Lyase</keyword>
<dbReference type="PANTHER" id="PTHR38042">
    <property type="entry name" value="UROPORPHYRINOGEN-III SYNTHASE, CHLOROPLASTIC"/>
    <property type="match status" value="1"/>
</dbReference>
<name>E3BMN9_9VIBR</name>
<dbReference type="EMBL" id="AEIU01000089">
    <property type="protein sequence ID" value="EFP95666.1"/>
    <property type="molecule type" value="Genomic_DNA"/>
</dbReference>
<evidence type="ECO:0000256" key="9">
    <source>
        <dbReference type="RuleBase" id="RU366031"/>
    </source>
</evidence>
<dbReference type="OrthoDB" id="9787650at2"/>
<evidence type="ECO:0000256" key="6">
    <source>
        <dbReference type="ARBA" id="ARBA00037589"/>
    </source>
</evidence>
<reference evidence="11 12" key="1">
    <citation type="journal article" date="2012" name="Int. J. Syst. Evol. Microbiol.">
        <title>Vibrio caribbeanicus sp. nov., isolated from the marine sponge Scleritoderma cyanea.</title>
        <authorList>
            <person name="Hoffmann M."/>
            <person name="Monday S.R."/>
            <person name="Allard M.W."/>
            <person name="Strain E.A."/>
            <person name="Whittaker P."/>
            <person name="Naum M."/>
            <person name="McCarthy P.J."/>
            <person name="Lopez J.V."/>
            <person name="Fischer M."/>
            <person name="Brown E.W."/>
        </authorList>
    </citation>
    <scope>NUCLEOTIDE SEQUENCE [LARGE SCALE GENOMIC DNA]</scope>
    <source>
        <strain evidence="11 12">ATCC BAA-2122</strain>
    </source>
</reference>
<evidence type="ECO:0000313" key="12">
    <source>
        <dbReference type="Proteomes" id="UP000002943"/>
    </source>
</evidence>
<dbReference type="SUPFAM" id="SSF69618">
    <property type="entry name" value="HemD-like"/>
    <property type="match status" value="1"/>
</dbReference>
<protein>
    <recommendedName>
        <fullName evidence="7 9">Uroporphyrinogen-III synthase</fullName>
        <ecNumber evidence="3 9">4.2.1.75</ecNumber>
    </recommendedName>
</protein>
<dbReference type="STRING" id="796620.VIBC2010_05910"/>
<dbReference type="GO" id="GO:0004852">
    <property type="term" value="F:uroporphyrinogen-III synthase activity"/>
    <property type="evidence" value="ECO:0007669"/>
    <property type="project" value="UniProtKB-UniRule"/>
</dbReference>
<comment type="pathway">
    <text evidence="1 9">Porphyrin-containing compound metabolism; protoporphyrin-IX biosynthesis; coproporphyrinogen-III from 5-aminolevulinate: step 3/4.</text>
</comment>
<dbReference type="GO" id="GO:0006780">
    <property type="term" value="P:uroporphyrinogen III biosynthetic process"/>
    <property type="evidence" value="ECO:0007669"/>
    <property type="project" value="UniProtKB-UniRule"/>
</dbReference>
<comment type="similarity">
    <text evidence="2 9">Belongs to the uroporphyrinogen-III synthase family.</text>
</comment>
<dbReference type="InterPro" id="IPR003754">
    <property type="entry name" value="4pyrrol_synth_uPrphyn_synth"/>
</dbReference>
<dbReference type="PANTHER" id="PTHR38042:SF1">
    <property type="entry name" value="UROPORPHYRINOGEN-III SYNTHASE, CHLOROPLASTIC"/>
    <property type="match status" value="1"/>
</dbReference>
<evidence type="ECO:0000256" key="5">
    <source>
        <dbReference type="ARBA" id="ARBA00023244"/>
    </source>
</evidence>